<dbReference type="Proteomes" id="UP001642520">
    <property type="component" value="Unassembled WGS sequence"/>
</dbReference>
<sequence>MQRISDTLLPWHGMCSSAELLITLNAMLVTESRLRSVSPPETYQNSLVNPTPSSSATNYSSNSQLQQLTTPVTHDFSNPQLQQPSTPTIHNSSNLQLQQPTTSVTHNSSNLQLQQSTTPATSNSSNPRLQ</sequence>
<protein>
    <submittedName>
        <fullName evidence="2">Uncharacterized protein</fullName>
    </submittedName>
</protein>
<accession>A0ABP1NCR8</accession>
<feature type="compositionally biased region" description="Low complexity" evidence="1">
    <location>
        <begin position="49"/>
        <end position="63"/>
    </location>
</feature>
<evidence type="ECO:0000256" key="1">
    <source>
        <dbReference type="SAM" id="MobiDB-lite"/>
    </source>
</evidence>
<name>A0ABP1NCR8_XYLVO</name>
<feature type="compositionally biased region" description="Low complexity" evidence="1">
    <location>
        <begin position="116"/>
        <end position="130"/>
    </location>
</feature>
<evidence type="ECO:0000313" key="2">
    <source>
        <dbReference type="EMBL" id="CAL7938800.1"/>
    </source>
</evidence>
<feature type="compositionally biased region" description="Polar residues" evidence="1">
    <location>
        <begin position="64"/>
        <end position="115"/>
    </location>
</feature>
<feature type="compositionally biased region" description="Polar residues" evidence="1">
    <location>
        <begin position="39"/>
        <end position="48"/>
    </location>
</feature>
<organism evidence="2 3">
    <name type="scientific">Xylocopa violacea</name>
    <name type="common">Violet carpenter bee</name>
    <name type="synonym">Apis violacea</name>
    <dbReference type="NCBI Taxonomy" id="135666"/>
    <lineage>
        <taxon>Eukaryota</taxon>
        <taxon>Metazoa</taxon>
        <taxon>Ecdysozoa</taxon>
        <taxon>Arthropoda</taxon>
        <taxon>Hexapoda</taxon>
        <taxon>Insecta</taxon>
        <taxon>Pterygota</taxon>
        <taxon>Neoptera</taxon>
        <taxon>Endopterygota</taxon>
        <taxon>Hymenoptera</taxon>
        <taxon>Apocrita</taxon>
        <taxon>Aculeata</taxon>
        <taxon>Apoidea</taxon>
        <taxon>Anthophila</taxon>
        <taxon>Apidae</taxon>
        <taxon>Xylocopa</taxon>
        <taxon>Xylocopa</taxon>
    </lineage>
</organism>
<feature type="region of interest" description="Disordered" evidence="1">
    <location>
        <begin position="35"/>
        <end position="130"/>
    </location>
</feature>
<proteinExistence type="predicted"/>
<dbReference type="EMBL" id="CAXAJV020001289">
    <property type="protein sequence ID" value="CAL7938800.1"/>
    <property type="molecule type" value="Genomic_DNA"/>
</dbReference>
<evidence type="ECO:0000313" key="3">
    <source>
        <dbReference type="Proteomes" id="UP001642520"/>
    </source>
</evidence>
<comment type="caution">
    <text evidence="2">The sequence shown here is derived from an EMBL/GenBank/DDBJ whole genome shotgun (WGS) entry which is preliminary data.</text>
</comment>
<keyword evidence="3" id="KW-1185">Reference proteome</keyword>
<reference evidence="2 3" key="1">
    <citation type="submission" date="2024-08" db="EMBL/GenBank/DDBJ databases">
        <authorList>
            <person name="Will J Nash"/>
            <person name="Angela Man"/>
            <person name="Seanna McTaggart"/>
            <person name="Kendall Baker"/>
            <person name="Tom Barker"/>
            <person name="Leah Catchpole"/>
            <person name="Alex Durrant"/>
            <person name="Karim Gharbi"/>
            <person name="Naomi Irish"/>
            <person name="Gemy Kaithakottil"/>
            <person name="Debby Ku"/>
            <person name="Aaliyah Providence"/>
            <person name="Felix Shaw"/>
            <person name="David Swarbreck"/>
            <person name="Chris Watkins"/>
            <person name="Ann M. McCartney"/>
            <person name="Giulio Formenti"/>
            <person name="Alice Mouton"/>
            <person name="Noel Vella"/>
            <person name="Bjorn M von Reumont"/>
            <person name="Adriana Vella"/>
            <person name="Wilfried Haerty"/>
        </authorList>
    </citation>
    <scope>NUCLEOTIDE SEQUENCE [LARGE SCALE GENOMIC DNA]</scope>
</reference>
<gene>
    <name evidence="2" type="ORF">XYLVIOL_LOCUS3498</name>
</gene>